<accession>A0A1M7MVS0</accession>
<evidence type="ECO:0000313" key="3">
    <source>
        <dbReference type="Proteomes" id="UP000184420"/>
    </source>
</evidence>
<evidence type="ECO:0000313" key="2">
    <source>
        <dbReference type="EMBL" id="SHM95244.1"/>
    </source>
</evidence>
<sequence>MKKLLFIFSLGVSLVSCKKFLDIKPETQVDRDELFNSEQGFKEALNGIYTKCAGSSLYGGQLTYNLLDVLAQNYQFNDINNQQIANFYYDNGTIKGAINEIWANAYGAIANCNYLLQAIDRDTTIFTNDNYHLIKGEALALRAYLHFDMLRLFAPSYVNGATLRGIPYVTKVGTTSTPFSTVTASMDSVLKDLKAAKQLLTKDPILFSSYTVGYASDPATTELKDADLFMQNRRHRMNYYAVCGELARVYLYKNDYANALSNAEEVILSNKFPATKQEDFFQTDIQKRDRIFYKELISCFYTENKSIIEDLQKRFTKQNPDFSGTMVQVNDIYEIGTVGAEDWRLKQWFLNTASATGGPDRAVLQKYYRNASPLTNIHPLVAPAIRLTELAYIAAEASYDKDPKRALDYYNSARAMRGIGNTVTTVPAKADFIELLIKEARKEFYGESQMFYMYKRLNHAVTINSTSSKPASNSIFVFPLPDDEKAYRNN</sequence>
<dbReference type="SUPFAM" id="SSF48452">
    <property type="entry name" value="TPR-like"/>
    <property type="match status" value="1"/>
</dbReference>
<feature type="domain" description="SusD-like N-terminal" evidence="1">
    <location>
        <begin position="19"/>
        <end position="204"/>
    </location>
</feature>
<dbReference type="InterPro" id="IPR033985">
    <property type="entry name" value="SusD-like_N"/>
</dbReference>
<keyword evidence="3" id="KW-1185">Reference proteome</keyword>
<dbReference type="EMBL" id="FRBL01000015">
    <property type="protein sequence ID" value="SHM95244.1"/>
    <property type="molecule type" value="Genomic_DNA"/>
</dbReference>
<gene>
    <name evidence="2" type="ORF">SAMN05444266_11527</name>
</gene>
<dbReference type="STRING" id="1419482.SAMN05444266_11527"/>
<dbReference type="PROSITE" id="PS51257">
    <property type="entry name" value="PROKAR_LIPOPROTEIN"/>
    <property type="match status" value="1"/>
</dbReference>
<dbReference type="RefSeq" id="WP_073087616.1">
    <property type="nucleotide sequence ID" value="NZ_FRBL01000015.1"/>
</dbReference>
<dbReference type="Pfam" id="PF14322">
    <property type="entry name" value="SusD-like_3"/>
    <property type="match status" value="1"/>
</dbReference>
<reference evidence="2 3" key="1">
    <citation type="submission" date="2016-11" db="EMBL/GenBank/DDBJ databases">
        <authorList>
            <person name="Jaros S."/>
            <person name="Januszkiewicz K."/>
            <person name="Wedrychowicz H."/>
        </authorList>
    </citation>
    <scope>NUCLEOTIDE SEQUENCE [LARGE SCALE GENOMIC DNA]</scope>
    <source>
        <strain evidence="2 3">DSM 27406</strain>
    </source>
</reference>
<protein>
    <submittedName>
        <fullName evidence="2">SusD family protein</fullName>
    </submittedName>
</protein>
<dbReference type="OrthoDB" id="1097962at2"/>
<dbReference type="Gene3D" id="1.25.40.390">
    <property type="match status" value="2"/>
</dbReference>
<dbReference type="AlphaFoldDB" id="A0A1M7MVS0"/>
<dbReference type="InterPro" id="IPR011990">
    <property type="entry name" value="TPR-like_helical_dom_sf"/>
</dbReference>
<organism evidence="2 3">
    <name type="scientific">Chitinophaga jiangningensis</name>
    <dbReference type="NCBI Taxonomy" id="1419482"/>
    <lineage>
        <taxon>Bacteria</taxon>
        <taxon>Pseudomonadati</taxon>
        <taxon>Bacteroidota</taxon>
        <taxon>Chitinophagia</taxon>
        <taxon>Chitinophagales</taxon>
        <taxon>Chitinophagaceae</taxon>
        <taxon>Chitinophaga</taxon>
    </lineage>
</organism>
<dbReference type="Proteomes" id="UP000184420">
    <property type="component" value="Unassembled WGS sequence"/>
</dbReference>
<proteinExistence type="predicted"/>
<name>A0A1M7MVS0_9BACT</name>
<evidence type="ECO:0000259" key="1">
    <source>
        <dbReference type="Pfam" id="PF14322"/>
    </source>
</evidence>